<reference evidence="1" key="4">
    <citation type="submission" date="2025-09" db="UniProtKB">
        <authorList>
            <consortium name="Ensembl"/>
        </authorList>
    </citation>
    <scope>IDENTIFICATION</scope>
    <source>
        <strain evidence="1">JP 163 A</strain>
    </source>
</reference>
<dbReference type="PANTHER" id="PTHR12199">
    <property type="entry name" value="INTERPHOTORECEPTOR MATRIX PROTEOGLYCAN"/>
    <property type="match status" value="1"/>
</dbReference>
<evidence type="ECO:0000313" key="1">
    <source>
        <dbReference type="Ensembl" id="ENSXMAP00000030285.1"/>
    </source>
</evidence>
<evidence type="ECO:0000313" key="2">
    <source>
        <dbReference type="Proteomes" id="UP000002852"/>
    </source>
</evidence>
<dbReference type="GO" id="GO:0007601">
    <property type="term" value="P:visual perception"/>
    <property type="evidence" value="ECO:0007669"/>
    <property type="project" value="InterPro"/>
</dbReference>
<reference evidence="2" key="2">
    <citation type="journal article" date="2013" name="Nat. Genet.">
        <title>The genome of the platyfish, Xiphophorus maculatus, provides insights into evolutionary adaptation and several complex traits.</title>
        <authorList>
            <person name="Schartl M."/>
            <person name="Walter R.B."/>
            <person name="Shen Y."/>
            <person name="Garcia T."/>
            <person name="Catchen J."/>
            <person name="Amores A."/>
            <person name="Braasch I."/>
            <person name="Chalopin D."/>
            <person name="Volff J.N."/>
            <person name="Lesch K.P."/>
            <person name="Bisazza A."/>
            <person name="Minx P."/>
            <person name="Hillier L."/>
            <person name="Wilson R.K."/>
            <person name="Fuerstenberg S."/>
            <person name="Boore J."/>
            <person name="Searle S."/>
            <person name="Postlethwait J.H."/>
            <person name="Warren W.C."/>
        </authorList>
    </citation>
    <scope>NUCLEOTIDE SEQUENCE [LARGE SCALE GENOMIC DNA]</scope>
    <source>
        <strain evidence="2">JP 163 A</strain>
    </source>
</reference>
<accession>A0A3B5QJ52</accession>
<dbReference type="PANTHER" id="PTHR12199:SF4">
    <property type="entry name" value="INTERPHOTORECEPTOR MATRIX PROTEOGLYCAN 2"/>
    <property type="match status" value="1"/>
</dbReference>
<reference evidence="2" key="1">
    <citation type="submission" date="2012-01" db="EMBL/GenBank/DDBJ databases">
        <authorList>
            <person name="Walter R."/>
            <person name="Schartl M."/>
            <person name="Warren W."/>
        </authorList>
    </citation>
    <scope>NUCLEOTIDE SEQUENCE [LARGE SCALE GENOMIC DNA]</scope>
    <source>
        <strain evidence="2">JP 163 A</strain>
    </source>
</reference>
<protein>
    <submittedName>
        <fullName evidence="1">Uncharacterized protein</fullName>
    </submittedName>
</protein>
<organism evidence="1 2">
    <name type="scientific">Xiphophorus maculatus</name>
    <name type="common">Southern platyfish</name>
    <name type="synonym">Platypoecilus maculatus</name>
    <dbReference type="NCBI Taxonomy" id="8083"/>
    <lineage>
        <taxon>Eukaryota</taxon>
        <taxon>Metazoa</taxon>
        <taxon>Chordata</taxon>
        <taxon>Craniata</taxon>
        <taxon>Vertebrata</taxon>
        <taxon>Euteleostomi</taxon>
        <taxon>Actinopterygii</taxon>
        <taxon>Neopterygii</taxon>
        <taxon>Teleostei</taxon>
        <taxon>Neoteleostei</taxon>
        <taxon>Acanthomorphata</taxon>
        <taxon>Ovalentaria</taxon>
        <taxon>Atherinomorphae</taxon>
        <taxon>Cyprinodontiformes</taxon>
        <taxon>Poeciliidae</taxon>
        <taxon>Poeciliinae</taxon>
        <taxon>Xiphophorus</taxon>
    </lineage>
</organism>
<dbReference type="GO" id="GO:0008201">
    <property type="term" value="F:heparin binding"/>
    <property type="evidence" value="ECO:0007669"/>
    <property type="project" value="TreeGrafter"/>
</dbReference>
<dbReference type="GeneTree" id="ENSGT00940000178125"/>
<dbReference type="Proteomes" id="UP000002852">
    <property type="component" value="Unassembled WGS sequence"/>
</dbReference>
<proteinExistence type="predicted"/>
<sequence>MNRTFLSEGRKFCGKRLRFWLTRSRGTVLVRTSSCGFILEVGSIFPVFLSHPDPSRDLADSDPLSFRKHSVLIRRKRNLLFPSGVKLCSQETFDQAVSNHLHFFHLRGTVCFSFSCSLRA</sequence>
<keyword evidence="2" id="KW-1185">Reference proteome</keyword>
<name>A0A3B5QJ52_XIPMA</name>
<dbReference type="InParanoid" id="A0A3B5QJ52"/>
<reference evidence="1" key="3">
    <citation type="submission" date="2025-08" db="UniProtKB">
        <authorList>
            <consortium name="Ensembl"/>
        </authorList>
    </citation>
    <scope>IDENTIFICATION</scope>
    <source>
        <strain evidence="1">JP 163 A</strain>
    </source>
</reference>
<dbReference type="AlphaFoldDB" id="A0A3B5QJ52"/>
<dbReference type="GO" id="GO:0005540">
    <property type="term" value="F:hyaluronic acid binding"/>
    <property type="evidence" value="ECO:0007669"/>
    <property type="project" value="TreeGrafter"/>
</dbReference>
<dbReference type="InterPro" id="IPR039861">
    <property type="entry name" value="IMPG"/>
</dbReference>
<dbReference type="Ensembl" id="ENSXMAT00000022299.1">
    <property type="protein sequence ID" value="ENSXMAP00000030285.1"/>
    <property type="gene ID" value="ENSXMAG00000022752.1"/>
</dbReference>